<dbReference type="GO" id="GO:0036064">
    <property type="term" value="C:ciliary basal body"/>
    <property type="evidence" value="ECO:0007669"/>
    <property type="project" value="TreeGrafter"/>
</dbReference>
<dbReference type="AlphaFoldDB" id="A0A0Q9WY53"/>
<dbReference type="GO" id="GO:0003341">
    <property type="term" value="P:cilium movement"/>
    <property type="evidence" value="ECO:0007669"/>
    <property type="project" value="InterPro"/>
</dbReference>
<evidence type="ECO:0000256" key="1">
    <source>
        <dbReference type="SAM" id="Coils"/>
    </source>
</evidence>
<keyword evidence="1" id="KW-0175">Coiled coil</keyword>
<keyword evidence="3" id="KW-1185">Reference proteome</keyword>
<proteinExistence type="predicted"/>
<dbReference type="GO" id="GO:0036158">
    <property type="term" value="P:outer dynein arm assembly"/>
    <property type="evidence" value="ECO:0007669"/>
    <property type="project" value="InterPro"/>
</dbReference>
<dbReference type="SMR" id="A0A0Q9WY53"/>
<dbReference type="InterPro" id="IPR033192">
    <property type="entry name" value="ODAD3"/>
</dbReference>
<dbReference type="GO" id="GO:0097542">
    <property type="term" value="C:ciliary tip"/>
    <property type="evidence" value="ECO:0007669"/>
    <property type="project" value="TreeGrafter"/>
</dbReference>
<dbReference type="InParanoid" id="A0A0Q9WY53"/>
<dbReference type="PANTHER" id="PTHR46518">
    <property type="entry name" value="COILED-COIL DOMAIN-CONTAINING PROTEIN 151"/>
    <property type="match status" value="1"/>
</dbReference>
<dbReference type="PANTHER" id="PTHR46518:SF1">
    <property type="entry name" value="OUTER DYNEIN ARM-DOCKING COMPLEX SUBUNIT 3"/>
    <property type="match status" value="1"/>
</dbReference>
<sequence>MPCGVRSKNLLARQRRHKGILQPLRLARPRDPNTHGLLGTANVTQHLVIDDTWTPTSLVEQYTHLNSLLVVRSIYNKFEKEASQKRIRAKAAELREECHDGRLKLQKISGGDSAHEIRNMLSNHTAMQRLFHKMPIDQVADNIDQSTFALRKERDRLQSRLEQLKRKLYQLQIDRSRLENRIKYENEFVLEEEIKARILQKKLDCSTVKVRAIKTINTTYKKMVRILVQDEIYYEPILNSLDDDIVDQTRMIKFIIDLGLPAIDRFKQLKRQFRRLEERSHADFQAKIKFVAELRRRRTFVPLPAKDMRQSINIPERERYMRETRSMTELKNESVAIEKEINELKYNTLCAQANEIYPRAKSQIKKNHQVSRHIVCEHLRRDVMEEKQVSANMLRDVLVHNLNEEEIKRLTYIETLRNELQKEKEIQKDTLEYIQNRAKAFIMMRLCLWNLAEILRSIDRSPYSTRRRYRTSYLRLPLLKFELYTMLAKAPPIFKEDIEKIMHLVKRKLYKLVQAYQNVPLRDLNTKKFVDEYHRRYMDRMRLSADRQSSQLIEPRISFEDDKVDPTILTRKQIKAKSSKILEEIRERYD</sequence>
<protein>
    <submittedName>
        <fullName evidence="2">Uncharacterized protein, isoform A</fullName>
    </submittedName>
</protein>
<dbReference type="Proteomes" id="UP000009192">
    <property type="component" value="Unassembled WGS sequence"/>
</dbReference>
<dbReference type="EMBL" id="CH933806">
    <property type="protein sequence ID" value="KRG00892.1"/>
    <property type="molecule type" value="Genomic_DNA"/>
</dbReference>
<organism evidence="2 3">
    <name type="scientific">Drosophila mojavensis</name>
    <name type="common">Fruit fly</name>
    <dbReference type="NCBI Taxonomy" id="7230"/>
    <lineage>
        <taxon>Eukaryota</taxon>
        <taxon>Metazoa</taxon>
        <taxon>Ecdysozoa</taxon>
        <taxon>Arthropoda</taxon>
        <taxon>Hexapoda</taxon>
        <taxon>Insecta</taxon>
        <taxon>Pterygota</taxon>
        <taxon>Neoptera</taxon>
        <taxon>Endopterygota</taxon>
        <taxon>Diptera</taxon>
        <taxon>Brachycera</taxon>
        <taxon>Muscomorpha</taxon>
        <taxon>Ephydroidea</taxon>
        <taxon>Drosophilidae</taxon>
        <taxon>Drosophila</taxon>
    </lineage>
</organism>
<accession>A0A0Q9WY53</accession>
<feature type="coiled-coil region" evidence="1">
    <location>
        <begin position="147"/>
        <end position="181"/>
    </location>
</feature>
<name>A0A0Q9WY53_DROMO</name>
<gene>
    <name evidence="2" type="primary">Dmoj\GI25905</name>
    <name evidence="2" type="ORF">Dmoj_GI25905</name>
</gene>
<evidence type="ECO:0000313" key="3">
    <source>
        <dbReference type="Proteomes" id="UP000009192"/>
    </source>
</evidence>
<reference evidence="2 3" key="1">
    <citation type="journal article" date="2007" name="Nature">
        <title>Evolution of genes and genomes on the Drosophila phylogeny.</title>
        <authorList>
            <consortium name="Drosophila 12 Genomes Consortium"/>
            <person name="Clark A.G."/>
            <person name="Eisen M.B."/>
            <person name="Smith D.R."/>
            <person name="Bergman C.M."/>
            <person name="Oliver B."/>
            <person name="Markow T.A."/>
            <person name="Kaufman T.C."/>
            <person name="Kellis M."/>
            <person name="Gelbart W."/>
            <person name="Iyer V.N."/>
            <person name="Pollard D.A."/>
            <person name="Sackton T.B."/>
            <person name="Larracuente A.M."/>
            <person name="Singh N.D."/>
            <person name="Abad J.P."/>
            <person name="Abt D.N."/>
            <person name="Adryan B."/>
            <person name="Aguade M."/>
            <person name="Akashi H."/>
            <person name="Anderson W.W."/>
            <person name="Aquadro C.F."/>
            <person name="Ardell D.H."/>
            <person name="Arguello R."/>
            <person name="Artieri C.G."/>
            <person name="Barbash D.A."/>
            <person name="Barker D."/>
            <person name="Barsanti P."/>
            <person name="Batterham P."/>
            <person name="Batzoglou S."/>
            <person name="Begun D."/>
            <person name="Bhutkar A."/>
            <person name="Blanco E."/>
            <person name="Bosak S.A."/>
            <person name="Bradley R.K."/>
            <person name="Brand A.D."/>
            <person name="Brent M.R."/>
            <person name="Brooks A.N."/>
            <person name="Brown R.H."/>
            <person name="Butlin R.K."/>
            <person name="Caggese C."/>
            <person name="Calvi B.R."/>
            <person name="Bernardo de Carvalho A."/>
            <person name="Caspi A."/>
            <person name="Castrezana S."/>
            <person name="Celniker S.E."/>
            <person name="Chang J.L."/>
            <person name="Chapple C."/>
            <person name="Chatterji S."/>
            <person name="Chinwalla A."/>
            <person name="Civetta A."/>
            <person name="Clifton S.W."/>
            <person name="Comeron J.M."/>
            <person name="Costello J.C."/>
            <person name="Coyne J.A."/>
            <person name="Daub J."/>
            <person name="David R.G."/>
            <person name="Delcher A.L."/>
            <person name="Delehaunty K."/>
            <person name="Do C.B."/>
            <person name="Ebling H."/>
            <person name="Edwards K."/>
            <person name="Eickbush T."/>
            <person name="Evans J.D."/>
            <person name="Filipski A."/>
            <person name="Findeiss S."/>
            <person name="Freyhult E."/>
            <person name="Fulton L."/>
            <person name="Fulton R."/>
            <person name="Garcia A.C."/>
            <person name="Gardiner A."/>
            <person name="Garfield D.A."/>
            <person name="Garvin B.E."/>
            <person name="Gibson G."/>
            <person name="Gilbert D."/>
            <person name="Gnerre S."/>
            <person name="Godfrey J."/>
            <person name="Good R."/>
            <person name="Gotea V."/>
            <person name="Gravely B."/>
            <person name="Greenberg A.J."/>
            <person name="Griffiths-Jones S."/>
            <person name="Gross S."/>
            <person name="Guigo R."/>
            <person name="Gustafson E.A."/>
            <person name="Haerty W."/>
            <person name="Hahn M.W."/>
            <person name="Halligan D.L."/>
            <person name="Halpern A.L."/>
            <person name="Halter G.M."/>
            <person name="Han M.V."/>
            <person name="Heger A."/>
            <person name="Hillier L."/>
            <person name="Hinrichs A.S."/>
            <person name="Holmes I."/>
            <person name="Hoskins R.A."/>
            <person name="Hubisz M.J."/>
            <person name="Hultmark D."/>
            <person name="Huntley M.A."/>
            <person name="Jaffe D.B."/>
            <person name="Jagadeeshan S."/>
            <person name="Jeck W.R."/>
            <person name="Johnson J."/>
            <person name="Jones C.D."/>
            <person name="Jordan W.C."/>
            <person name="Karpen G.H."/>
            <person name="Kataoka E."/>
            <person name="Keightley P.D."/>
            <person name="Kheradpour P."/>
            <person name="Kirkness E.F."/>
            <person name="Koerich L.B."/>
            <person name="Kristiansen K."/>
            <person name="Kudrna D."/>
            <person name="Kulathinal R.J."/>
            <person name="Kumar S."/>
            <person name="Kwok R."/>
            <person name="Lander E."/>
            <person name="Langley C.H."/>
            <person name="Lapoint R."/>
            <person name="Lazzaro B.P."/>
            <person name="Lee S.J."/>
            <person name="Levesque L."/>
            <person name="Li R."/>
            <person name="Lin C.F."/>
            <person name="Lin M.F."/>
            <person name="Lindblad-Toh K."/>
            <person name="Llopart A."/>
            <person name="Long M."/>
            <person name="Low L."/>
            <person name="Lozovsky E."/>
            <person name="Lu J."/>
            <person name="Luo M."/>
            <person name="Machado C.A."/>
            <person name="Makalowski W."/>
            <person name="Marzo M."/>
            <person name="Matsuda M."/>
            <person name="Matzkin L."/>
            <person name="McAllister B."/>
            <person name="McBride C.S."/>
            <person name="McKernan B."/>
            <person name="McKernan K."/>
            <person name="Mendez-Lago M."/>
            <person name="Minx P."/>
            <person name="Mollenhauer M.U."/>
            <person name="Montooth K."/>
            <person name="Mount S.M."/>
            <person name="Mu X."/>
            <person name="Myers E."/>
            <person name="Negre B."/>
            <person name="Newfeld S."/>
            <person name="Nielsen R."/>
            <person name="Noor M.A."/>
            <person name="O'Grady P."/>
            <person name="Pachter L."/>
            <person name="Papaceit M."/>
            <person name="Parisi M.J."/>
            <person name="Parisi M."/>
            <person name="Parts L."/>
            <person name="Pedersen J.S."/>
            <person name="Pesole G."/>
            <person name="Phillippy A.M."/>
            <person name="Ponting C.P."/>
            <person name="Pop M."/>
            <person name="Porcelli D."/>
            <person name="Powell J.R."/>
            <person name="Prohaska S."/>
            <person name="Pruitt K."/>
            <person name="Puig M."/>
            <person name="Quesneville H."/>
            <person name="Ram K.R."/>
            <person name="Rand D."/>
            <person name="Rasmussen M.D."/>
            <person name="Reed L.K."/>
            <person name="Reenan R."/>
            <person name="Reily A."/>
            <person name="Remington K.A."/>
            <person name="Rieger T.T."/>
            <person name="Ritchie M.G."/>
            <person name="Robin C."/>
            <person name="Rogers Y.H."/>
            <person name="Rohde C."/>
            <person name="Rozas J."/>
            <person name="Rubenfield M.J."/>
            <person name="Ruiz A."/>
            <person name="Russo S."/>
            <person name="Salzberg S.L."/>
            <person name="Sanchez-Gracia A."/>
            <person name="Saranga D.J."/>
            <person name="Sato H."/>
            <person name="Schaeffer S.W."/>
            <person name="Schatz M.C."/>
            <person name="Schlenke T."/>
            <person name="Schwartz R."/>
            <person name="Segarra C."/>
            <person name="Singh R.S."/>
            <person name="Sirot L."/>
            <person name="Sirota M."/>
            <person name="Sisneros N.B."/>
            <person name="Smith C.D."/>
            <person name="Smith T.F."/>
            <person name="Spieth J."/>
            <person name="Stage D.E."/>
            <person name="Stark A."/>
            <person name="Stephan W."/>
            <person name="Strausberg R.L."/>
            <person name="Strempel S."/>
            <person name="Sturgill D."/>
            <person name="Sutton G."/>
            <person name="Sutton G.G."/>
            <person name="Tao W."/>
            <person name="Teichmann S."/>
            <person name="Tobari Y.N."/>
            <person name="Tomimura Y."/>
            <person name="Tsolas J.M."/>
            <person name="Valente V.L."/>
            <person name="Venter E."/>
            <person name="Venter J.C."/>
            <person name="Vicario S."/>
            <person name="Vieira F.G."/>
            <person name="Vilella A.J."/>
            <person name="Villasante A."/>
            <person name="Walenz B."/>
            <person name="Wang J."/>
            <person name="Wasserman M."/>
            <person name="Watts T."/>
            <person name="Wilson D."/>
            <person name="Wilson R.K."/>
            <person name="Wing R.A."/>
            <person name="Wolfner M.F."/>
            <person name="Wong A."/>
            <person name="Wong G.K."/>
            <person name="Wu C.I."/>
            <person name="Wu G."/>
            <person name="Yamamoto D."/>
            <person name="Yang H.P."/>
            <person name="Yang S.P."/>
            <person name="Yorke J.A."/>
            <person name="Yoshida K."/>
            <person name="Zdobnov E."/>
            <person name="Zhang P."/>
            <person name="Zhang Y."/>
            <person name="Zimin A.V."/>
            <person name="Baldwin J."/>
            <person name="Abdouelleil A."/>
            <person name="Abdulkadir J."/>
            <person name="Abebe A."/>
            <person name="Abera B."/>
            <person name="Abreu J."/>
            <person name="Acer S.C."/>
            <person name="Aftuck L."/>
            <person name="Alexander A."/>
            <person name="An P."/>
            <person name="Anderson E."/>
            <person name="Anderson S."/>
            <person name="Arachi H."/>
            <person name="Azer M."/>
            <person name="Bachantsang P."/>
            <person name="Barry A."/>
            <person name="Bayul T."/>
            <person name="Berlin A."/>
            <person name="Bessette D."/>
            <person name="Bloom T."/>
            <person name="Blye J."/>
            <person name="Boguslavskiy L."/>
            <person name="Bonnet C."/>
            <person name="Boukhgalter B."/>
            <person name="Bourzgui I."/>
            <person name="Brown A."/>
            <person name="Cahill P."/>
            <person name="Channer S."/>
            <person name="Cheshatsang Y."/>
            <person name="Chuda L."/>
            <person name="Citroen M."/>
            <person name="Collymore A."/>
            <person name="Cooke P."/>
            <person name="Costello M."/>
            <person name="D'Aco K."/>
            <person name="Daza R."/>
            <person name="De Haan G."/>
            <person name="DeGray S."/>
            <person name="DeMaso C."/>
            <person name="Dhargay N."/>
            <person name="Dooley K."/>
            <person name="Dooley E."/>
            <person name="Doricent M."/>
            <person name="Dorje P."/>
            <person name="Dorjee K."/>
            <person name="Dupes A."/>
            <person name="Elong R."/>
            <person name="Falk J."/>
            <person name="Farina A."/>
            <person name="Faro S."/>
            <person name="Ferguson D."/>
            <person name="Fisher S."/>
            <person name="Foley C.D."/>
            <person name="Franke A."/>
            <person name="Friedrich D."/>
            <person name="Gadbois L."/>
            <person name="Gearin G."/>
            <person name="Gearin C.R."/>
            <person name="Giannoukos G."/>
            <person name="Goode T."/>
            <person name="Graham J."/>
            <person name="Grandbois E."/>
            <person name="Grewal S."/>
            <person name="Gyaltsen K."/>
            <person name="Hafez N."/>
            <person name="Hagos B."/>
            <person name="Hall J."/>
            <person name="Henson C."/>
            <person name="Hollinger A."/>
            <person name="Honan T."/>
            <person name="Huard M.D."/>
            <person name="Hughes L."/>
            <person name="Hurhula B."/>
            <person name="Husby M.E."/>
            <person name="Kamat A."/>
            <person name="Kanga B."/>
            <person name="Kashin S."/>
            <person name="Khazanovich D."/>
            <person name="Kisner P."/>
            <person name="Lance K."/>
            <person name="Lara M."/>
            <person name="Lee W."/>
            <person name="Lennon N."/>
            <person name="Letendre F."/>
            <person name="LeVine R."/>
            <person name="Lipovsky A."/>
            <person name="Liu X."/>
            <person name="Liu J."/>
            <person name="Liu S."/>
            <person name="Lokyitsang T."/>
            <person name="Lokyitsang Y."/>
            <person name="Lubonja R."/>
            <person name="Lui A."/>
            <person name="MacDonald P."/>
            <person name="Magnisalis V."/>
            <person name="Maru K."/>
            <person name="Matthews C."/>
            <person name="McCusker W."/>
            <person name="McDonough S."/>
            <person name="Mehta T."/>
            <person name="Meldrim J."/>
            <person name="Meneus L."/>
            <person name="Mihai O."/>
            <person name="Mihalev A."/>
            <person name="Mihova T."/>
            <person name="Mittelman R."/>
            <person name="Mlenga V."/>
            <person name="Montmayeur A."/>
            <person name="Mulrain L."/>
            <person name="Navidi A."/>
            <person name="Naylor J."/>
            <person name="Negash T."/>
            <person name="Nguyen T."/>
            <person name="Nguyen N."/>
            <person name="Nicol R."/>
            <person name="Norbu C."/>
            <person name="Norbu N."/>
            <person name="Novod N."/>
            <person name="O'Neill B."/>
            <person name="Osman S."/>
            <person name="Markiewicz E."/>
            <person name="Oyono O.L."/>
            <person name="Patti C."/>
            <person name="Phunkhang P."/>
            <person name="Pierre F."/>
            <person name="Priest M."/>
            <person name="Raghuraman S."/>
            <person name="Rege F."/>
            <person name="Reyes R."/>
            <person name="Rise C."/>
            <person name="Rogov P."/>
            <person name="Ross K."/>
            <person name="Ryan E."/>
            <person name="Settipalli S."/>
            <person name="Shea T."/>
            <person name="Sherpa N."/>
            <person name="Shi L."/>
            <person name="Shih D."/>
            <person name="Sparrow T."/>
            <person name="Spaulding J."/>
            <person name="Stalker J."/>
            <person name="Stange-Thomann N."/>
            <person name="Stavropoulos S."/>
            <person name="Stone C."/>
            <person name="Strader C."/>
            <person name="Tesfaye S."/>
            <person name="Thomson T."/>
            <person name="Thoulutsang Y."/>
            <person name="Thoulutsang D."/>
            <person name="Topham K."/>
            <person name="Topping I."/>
            <person name="Tsamla T."/>
            <person name="Vassiliev H."/>
            <person name="Vo A."/>
            <person name="Wangchuk T."/>
            <person name="Wangdi T."/>
            <person name="Weiand M."/>
            <person name="Wilkinson J."/>
            <person name="Wilson A."/>
            <person name="Yadav S."/>
            <person name="Young G."/>
            <person name="Yu Q."/>
            <person name="Zembek L."/>
            <person name="Zhong D."/>
            <person name="Zimmer A."/>
            <person name="Zwirko Z."/>
            <person name="Jaffe D.B."/>
            <person name="Alvarez P."/>
            <person name="Brockman W."/>
            <person name="Butler J."/>
            <person name="Chin C."/>
            <person name="Gnerre S."/>
            <person name="Grabherr M."/>
            <person name="Kleber M."/>
            <person name="Mauceli E."/>
            <person name="MacCallum I."/>
        </authorList>
    </citation>
    <scope>NUCLEOTIDE SEQUENCE [LARGE SCALE GENOMIC DNA]</scope>
    <source>
        <strain evidence="3">Tucson 15081-1352.22</strain>
    </source>
</reference>
<dbReference type="KEGG" id="dmo:Dmoj_GI25905"/>
<dbReference type="GO" id="GO:0035253">
    <property type="term" value="C:ciliary rootlet"/>
    <property type="evidence" value="ECO:0007669"/>
    <property type="project" value="TreeGrafter"/>
</dbReference>
<dbReference type="OrthoDB" id="7447178at2759"/>
<evidence type="ECO:0000313" key="2">
    <source>
        <dbReference type="EMBL" id="KRG00892.1"/>
    </source>
</evidence>